<dbReference type="GO" id="GO:0022904">
    <property type="term" value="P:respiratory electron transport chain"/>
    <property type="evidence" value="ECO:0007669"/>
    <property type="project" value="InterPro"/>
</dbReference>
<dbReference type="GO" id="GO:0046872">
    <property type="term" value="F:metal ion binding"/>
    <property type="evidence" value="ECO:0007669"/>
    <property type="project" value="UniProtKB-KW"/>
</dbReference>
<comment type="cofactor">
    <cofactor evidence="1">
        <name>heme b</name>
        <dbReference type="ChEBI" id="CHEBI:60344"/>
    </cofactor>
</comment>
<dbReference type="SUPFAM" id="SSF81342">
    <property type="entry name" value="Transmembrane di-heme cytochromes"/>
    <property type="match status" value="1"/>
</dbReference>
<evidence type="ECO:0000256" key="5">
    <source>
        <dbReference type="ARBA" id="ARBA00022617"/>
    </source>
</evidence>
<dbReference type="Pfam" id="PF01292">
    <property type="entry name" value="Ni_hydr_CYTB"/>
    <property type="match status" value="1"/>
</dbReference>
<keyword evidence="11 13" id="KW-0472">Membrane</keyword>
<gene>
    <name evidence="15" type="ORF">CWI73_03280</name>
</gene>
<dbReference type="GO" id="GO:0005886">
    <property type="term" value="C:plasma membrane"/>
    <property type="evidence" value="ECO:0007669"/>
    <property type="project" value="UniProtKB-SubCell"/>
</dbReference>
<comment type="caution">
    <text evidence="15">The sequence shown here is derived from an EMBL/GenBank/DDBJ whole genome shotgun (WGS) entry which is preliminary data.</text>
</comment>
<evidence type="ECO:0000256" key="12">
    <source>
        <dbReference type="ARBA" id="ARBA00037975"/>
    </source>
</evidence>
<dbReference type="PANTHER" id="PTHR30529:SF7">
    <property type="entry name" value="CYTOCHROME B561 BACTERIAL_NI-HYDROGENASE DOMAIN-CONTAINING PROTEIN"/>
    <property type="match status" value="1"/>
</dbReference>
<evidence type="ECO:0000256" key="9">
    <source>
        <dbReference type="ARBA" id="ARBA00022989"/>
    </source>
</evidence>
<keyword evidence="5" id="KW-0349">Heme</keyword>
<dbReference type="PANTHER" id="PTHR30529">
    <property type="entry name" value="CYTOCHROME B561"/>
    <property type="match status" value="1"/>
</dbReference>
<name>A0A432YX68_9GAMM</name>
<evidence type="ECO:0000256" key="13">
    <source>
        <dbReference type="SAM" id="Phobius"/>
    </source>
</evidence>
<evidence type="ECO:0000313" key="16">
    <source>
        <dbReference type="Proteomes" id="UP000288361"/>
    </source>
</evidence>
<dbReference type="RefSeq" id="WP_100691866.1">
    <property type="nucleotide sequence ID" value="NZ_JBHUMT010000016.1"/>
</dbReference>
<comment type="similarity">
    <text evidence="12">Belongs to the cytochrome b561 family.</text>
</comment>
<evidence type="ECO:0000256" key="10">
    <source>
        <dbReference type="ARBA" id="ARBA00023004"/>
    </source>
</evidence>
<dbReference type="GO" id="GO:0009055">
    <property type="term" value="F:electron transfer activity"/>
    <property type="evidence" value="ECO:0007669"/>
    <property type="project" value="InterPro"/>
</dbReference>
<evidence type="ECO:0000256" key="4">
    <source>
        <dbReference type="ARBA" id="ARBA00022475"/>
    </source>
</evidence>
<keyword evidence="9 13" id="KW-1133">Transmembrane helix</keyword>
<dbReference type="InterPro" id="IPR016174">
    <property type="entry name" value="Di-haem_cyt_TM"/>
</dbReference>
<dbReference type="GO" id="GO:0020037">
    <property type="term" value="F:heme binding"/>
    <property type="evidence" value="ECO:0007669"/>
    <property type="project" value="TreeGrafter"/>
</dbReference>
<keyword evidence="10" id="KW-0408">Iron</keyword>
<evidence type="ECO:0000256" key="11">
    <source>
        <dbReference type="ARBA" id="ARBA00023136"/>
    </source>
</evidence>
<feature type="transmembrane region" description="Helical" evidence="13">
    <location>
        <begin position="140"/>
        <end position="160"/>
    </location>
</feature>
<evidence type="ECO:0000256" key="7">
    <source>
        <dbReference type="ARBA" id="ARBA00022723"/>
    </source>
</evidence>
<evidence type="ECO:0000313" key="15">
    <source>
        <dbReference type="EMBL" id="RUO67897.1"/>
    </source>
</evidence>
<evidence type="ECO:0000259" key="14">
    <source>
        <dbReference type="Pfam" id="PF01292"/>
    </source>
</evidence>
<keyword evidence="8" id="KW-0249">Electron transport</keyword>
<dbReference type="AlphaFoldDB" id="A0A432YX68"/>
<sequence length="164" mass="18814">MNSKYTPLSRTLHWLGALSIFTILTLGFMMVFADSREVKHYSEAAHIGVGFFVFFIVAWRIVLRFYQGFPESTTTVKDKLVRYLHYALLLTMLVLIVTGPLYLFTENDPLSVFGWFSVSVDLSGLPWLHEPSEEIHKVLGTYVLPVLVTLHIAGGVWHFYKEKD</sequence>
<keyword evidence="4" id="KW-1003">Cell membrane</keyword>
<evidence type="ECO:0000256" key="2">
    <source>
        <dbReference type="ARBA" id="ARBA00004651"/>
    </source>
</evidence>
<comment type="subcellular location">
    <subcellularLocation>
        <location evidence="2">Cell membrane</location>
        <topology evidence="2">Multi-pass membrane protein</topology>
    </subcellularLocation>
</comment>
<feature type="transmembrane region" description="Helical" evidence="13">
    <location>
        <begin position="12"/>
        <end position="32"/>
    </location>
</feature>
<reference evidence="15 16" key="1">
    <citation type="journal article" date="2011" name="Front. Microbiol.">
        <title>Genomic signatures of strain selection and enhancement in Bacillus atrophaeus var. globigii, a historical biowarfare simulant.</title>
        <authorList>
            <person name="Gibbons H.S."/>
            <person name="Broomall S.M."/>
            <person name="McNew L.A."/>
            <person name="Daligault H."/>
            <person name="Chapman C."/>
            <person name="Bruce D."/>
            <person name="Karavis M."/>
            <person name="Krepps M."/>
            <person name="McGregor P.A."/>
            <person name="Hong C."/>
            <person name="Park K.H."/>
            <person name="Akmal A."/>
            <person name="Feldman A."/>
            <person name="Lin J.S."/>
            <person name="Chang W.E."/>
            <person name="Higgs B.W."/>
            <person name="Demirev P."/>
            <person name="Lindquist J."/>
            <person name="Liem A."/>
            <person name="Fochler E."/>
            <person name="Read T.D."/>
            <person name="Tapia R."/>
            <person name="Johnson S."/>
            <person name="Bishop-Lilly K.A."/>
            <person name="Detter C."/>
            <person name="Han C."/>
            <person name="Sozhamannan S."/>
            <person name="Rosenzweig C.N."/>
            <person name="Skowronski E.W."/>
        </authorList>
    </citation>
    <scope>NUCLEOTIDE SEQUENCE [LARGE SCALE GENOMIC DNA]</scope>
    <source>
        <strain evidence="15 16">TPS4-2</strain>
    </source>
</reference>
<feature type="transmembrane region" description="Helical" evidence="13">
    <location>
        <begin position="44"/>
        <end position="63"/>
    </location>
</feature>
<dbReference type="InterPro" id="IPR011577">
    <property type="entry name" value="Cyt_b561_bac/Ni-Hgenase"/>
</dbReference>
<keyword evidence="3" id="KW-0813">Transport</keyword>
<proteinExistence type="inferred from homology"/>
<dbReference type="EMBL" id="PIQA01000001">
    <property type="protein sequence ID" value="RUO67897.1"/>
    <property type="molecule type" value="Genomic_DNA"/>
</dbReference>
<keyword evidence="7" id="KW-0479">Metal-binding</keyword>
<evidence type="ECO:0000256" key="6">
    <source>
        <dbReference type="ARBA" id="ARBA00022692"/>
    </source>
</evidence>
<keyword evidence="6 13" id="KW-0812">Transmembrane</keyword>
<protein>
    <submittedName>
        <fullName evidence="15">Cytochrome B</fullName>
    </submittedName>
</protein>
<feature type="transmembrane region" description="Helical" evidence="13">
    <location>
        <begin position="83"/>
        <end position="104"/>
    </location>
</feature>
<evidence type="ECO:0000256" key="1">
    <source>
        <dbReference type="ARBA" id="ARBA00001970"/>
    </source>
</evidence>
<evidence type="ECO:0000256" key="8">
    <source>
        <dbReference type="ARBA" id="ARBA00022982"/>
    </source>
</evidence>
<evidence type="ECO:0000256" key="3">
    <source>
        <dbReference type="ARBA" id="ARBA00022448"/>
    </source>
</evidence>
<dbReference type="Proteomes" id="UP000288361">
    <property type="component" value="Unassembled WGS sequence"/>
</dbReference>
<accession>A0A432YX68</accession>
<organism evidence="15 16">
    <name type="scientific">Idiomarina piscisalsi</name>
    <dbReference type="NCBI Taxonomy" id="1096243"/>
    <lineage>
        <taxon>Bacteria</taxon>
        <taxon>Pseudomonadati</taxon>
        <taxon>Pseudomonadota</taxon>
        <taxon>Gammaproteobacteria</taxon>
        <taxon>Alteromonadales</taxon>
        <taxon>Idiomarinaceae</taxon>
        <taxon>Idiomarina</taxon>
    </lineage>
</organism>
<dbReference type="InterPro" id="IPR052168">
    <property type="entry name" value="Cytochrome_b561_oxidase"/>
</dbReference>
<feature type="domain" description="Cytochrome b561 bacterial/Ni-hydrogenase" evidence="14">
    <location>
        <begin position="5"/>
        <end position="164"/>
    </location>
</feature>